<proteinExistence type="predicted"/>
<name>X1BNI9_9ZZZZ</name>
<organism evidence="2">
    <name type="scientific">marine sediment metagenome</name>
    <dbReference type="NCBI Taxonomy" id="412755"/>
    <lineage>
        <taxon>unclassified sequences</taxon>
        <taxon>metagenomes</taxon>
        <taxon>ecological metagenomes</taxon>
    </lineage>
</organism>
<gene>
    <name evidence="2" type="ORF">S01H4_49082</name>
</gene>
<feature type="domain" description="Metallo-beta-lactamase" evidence="1">
    <location>
        <begin position="2"/>
        <end position="93"/>
    </location>
</feature>
<dbReference type="AlphaFoldDB" id="X1BNI9"/>
<protein>
    <recommendedName>
        <fullName evidence="1">Metallo-beta-lactamase domain-containing protein</fullName>
    </recommendedName>
</protein>
<accession>X1BNI9</accession>
<evidence type="ECO:0000313" key="2">
    <source>
        <dbReference type="EMBL" id="GAG96555.1"/>
    </source>
</evidence>
<dbReference type="InterPro" id="IPR001279">
    <property type="entry name" value="Metallo-B-lactamas"/>
</dbReference>
<dbReference type="Pfam" id="PF12706">
    <property type="entry name" value="Lactamase_B_2"/>
    <property type="match status" value="1"/>
</dbReference>
<reference evidence="2" key="1">
    <citation type="journal article" date="2014" name="Front. Microbiol.">
        <title>High frequency of phylogenetically diverse reductive dehalogenase-homologous genes in deep subseafloor sedimentary metagenomes.</title>
        <authorList>
            <person name="Kawai M."/>
            <person name="Futagami T."/>
            <person name="Toyoda A."/>
            <person name="Takaki Y."/>
            <person name="Nishi S."/>
            <person name="Hori S."/>
            <person name="Arai W."/>
            <person name="Tsubouchi T."/>
            <person name="Morono Y."/>
            <person name="Uchiyama I."/>
            <person name="Ito T."/>
            <person name="Fujiyama A."/>
            <person name="Inagaki F."/>
            <person name="Takami H."/>
        </authorList>
    </citation>
    <scope>NUCLEOTIDE SEQUENCE</scope>
    <source>
        <strain evidence="2">Expedition CK06-06</strain>
    </source>
</reference>
<comment type="caution">
    <text evidence="2">The sequence shown here is derived from an EMBL/GenBank/DDBJ whole genome shotgun (WGS) entry which is preliminary data.</text>
</comment>
<feature type="non-terminal residue" evidence="2">
    <location>
        <position position="1"/>
    </location>
</feature>
<dbReference type="SUPFAM" id="SSF56281">
    <property type="entry name" value="Metallo-hydrolase/oxidoreductase"/>
    <property type="match status" value="1"/>
</dbReference>
<dbReference type="InterPro" id="IPR036866">
    <property type="entry name" value="RibonucZ/Hydroxyglut_hydro"/>
</dbReference>
<dbReference type="EMBL" id="BART01027725">
    <property type="protein sequence ID" value="GAG96555.1"/>
    <property type="molecule type" value="Genomic_DNA"/>
</dbReference>
<sequence length="111" mass="12201">VEIDSEIKLDSVKITPFAVQHRGSIIGGGELPDIPTLGFVLTKEGEKVLYTGDTGFFKNLKIYINDVDFALIEGTNKDKGSTYHMSIPEAEELGKLAKNYLIIHKLPPIKG</sequence>
<evidence type="ECO:0000259" key="1">
    <source>
        <dbReference type="Pfam" id="PF12706"/>
    </source>
</evidence>
<dbReference type="Gene3D" id="3.60.15.10">
    <property type="entry name" value="Ribonuclease Z/Hydroxyacylglutathione hydrolase-like"/>
    <property type="match status" value="1"/>
</dbReference>